<dbReference type="InterPro" id="IPR029058">
    <property type="entry name" value="AB_hydrolase_fold"/>
</dbReference>
<sequence>MGNIKDYAARISEETYNNAVETLEIKKSTGEMSYWKTKETINDKDTGLQGYVLQNPETEEVVVSFRGTELPRMVEKQVPQGSPS</sequence>
<dbReference type="RefSeq" id="WP_060678609.1">
    <property type="nucleotide sequence ID" value="NZ_CP017962.1"/>
</dbReference>
<evidence type="ECO:0000313" key="2">
    <source>
        <dbReference type="Proteomes" id="UP000182945"/>
    </source>
</evidence>
<organism evidence="1 2">
    <name type="scientific">Virgibacillus halodenitrificans</name>
    <name type="common">Bacillus halodenitrificans</name>
    <dbReference type="NCBI Taxonomy" id="1482"/>
    <lineage>
        <taxon>Bacteria</taxon>
        <taxon>Bacillati</taxon>
        <taxon>Bacillota</taxon>
        <taxon>Bacilli</taxon>
        <taxon>Bacillales</taxon>
        <taxon>Bacillaceae</taxon>
        <taxon>Virgibacillus</taxon>
    </lineage>
</organism>
<dbReference type="Gene3D" id="3.40.50.1820">
    <property type="entry name" value="alpha/beta hydrolase"/>
    <property type="match status" value="1"/>
</dbReference>
<dbReference type="KEGG" id="vhl:BME96_18470"/>
<protein>
    <submittedName>
        <fullName evidence="1">Uncharacterized protein</fullName>
    </submittedName>
</protein>
<accession>A0AAC9NMJ1</accession>
<proteinExistence type="predicted"/>
<dbReference type="AlphaFoldDB" id="A0AAC9NMJ1"/>
<dbReference type="SUPFAM" id="SSF53474">
    <property type="entry name" value="alpha/beta-Hydrolases"/>
    <property type="match status" value="1"/>
</dbReference>
<reference evidence="1 2" key="1">
    <citation type="submission" date="2016-11" db="EMBL/GenBank/DDBJ databases">
        <title>Complete genome sequencing of Virgibacillus halodenitrificans PDB-F2.</title>
        <authorList>
            <person name="Sun Z."/>
            <person name="Zhou Y."/>
            <person name="Li H."/>
        </authorList>
    </citation>
    <scope>NUCLEOTIDE SEQUENCE [LARGE SCALE GENOMIC DNA]</scope>
    <source>
        <strain evidence="1 2">PDB-F2</strain>
    </source>
</reference>
<dbReference type="EMBL" id="CP017962">
    <property type="protein sequence ID" value="APC50063.1"/>
    <property type="molecule type" value="Genomic_DNA"/>
</dbReference>
<evidence type="ECO:0000313" key="1">
    <source>
        <dbReference type="EMBL" id="APC50063.1"/>
    </source>
</evidence>
<dbReference type="GeneID" id="71516399"/>
<name>A0AAC9NMJ1_VIRHA</name>
<gene>
    <name evidence="1" type="ORF">BME96_18470</name>
</gene>
<dbReference type="Proteomes" id="UP000182945">
    <property type="component" value="Chromosome"/>
</dbReference>